<dbReference type="InterPro" id="IPR013320">
    <property type="entry name" value="ConA-like_dom_sf"/>
</dbReference>
<dbReference type="InterPro" id="IPR009784">
    <property type="entry name" value="DUF1349"/>
</dbReference>
<dbReference type="EMBL" id="JACLIC010000025">
    <property type="protein sequence ID" value="MBY0205035.1"/>
    <property type="molecule type" value="Genomic_DNA"/>
</dbReference>
<feature type="compositionally biased region" description="Polar residues" evidence="1">
    <location>
        <begin position="1"/>
        <end position="17"/>
    </location>
</feature>
<dbReference type="SUPFAM" id="SSF49899">
    <property type="entry name" value="Concanavalin A-like lectins/glucanases"/>
    <property type="match status" value="1"/>
</dbReference>
<dbReference type="Gene3D" id="2.60.120.200">
    <property type="match status" value="1"/>
</dbReference>
<feature type="region of interest" description="Disordered" evidence="1">
    <location>
        <begin position="1"/>
        <end position="24"/>
    </location>
</feature>
<dbReference type="PANTHER" id="PTHR35332:SF2">
    <property type="entry name" value="REGULATION OF ENOLASE PROTEIN 1"/>
    <property type="match status" value="1"/>
</dbReference>
<reference evidence="2 3" key="1">
    <citation type="submission" date="2020-08" db="EMBL/GenBank/DDBJ databases">
        <title>Fungal Genomes of the International Space Station.</title>
        <authorList>
            <person name="Seuylemezian A."/>
            <person name="Singh N.K."/>
            <person name="Wood J."/>
            <person name="Venkateswaran K."/>
        </authorList>
    </citation>
    <scope>NUCLEOTIDE SEQUENCE [LARGE SCALE GENOMIC DNA]</scope>
    <source>
        <strain evidence="2 3">S/N-304-OC-R4</strain>
    </source>
</reference>
<keyword evidence="3" id="KW-1185">Reference proteome</keyword>
<gene>
    <name evidence="2" type="ORF">H7T88_17575</name>
</gene>
<dbReference type="Pfam" id="PF07081">
    <property type="entry name" value="DUF1349"/>
    <property type="match status" value="1"/>
</dbReference>
<dbReference type="Proteomes" id="UP000706031">
    <property type="component" value="Unassembled WGS sequence"/>
</dbReference>
<dbReference type="PANTHER" id="PTHR35332">
    <property type="entry name" value="REGULATION OF ENOLASE PROTEIN 1"/>
    <property type="match status" value="1"/>
</dbReference>
<evidence type="ECO:0000313" key="2">
    <source>
        <dbReference type="EMBL" id="MBY0205035.1"/>
    </source>
</evidence>
<protein>
    <submittedName>
        <fullName evidence="2">DUF1349 domain-containing protein</fullName>
    </submittedName>
</protein>
<evidence type="ECO:0000256" key="1">
    <source>
        <dbReference type="SAM" id="MobiDB-lite"/>
    </source>
</evidence>
<dbReference type="RefSeq" id="WP_221789566.1">
    <property type="nucleotide sequence ID" value="NZ_JACLIC010000025.1"/>
</dbReference>
<accession>A0ABS7KLN3</accession>
<sequence length="203" mass="23100">MTQHISWQKGSWSTEPKSSSETDSHLVVEAVKGSDYWQKTMYGFQHDNGHSLLIPWDTGQSMEVTFMFEGFSELYDQAGIMLWHSPNQWIKAGIEINDGVPHIGAVVTDEFSDWSLFPLPANWSEKKVTIRASMYKDAVIIRARAQDSHWHTIRVARFPYSEGNHAGPFLCAPTSDAFKVTFTNWVINDPDEDIHTDPPITEI</sequence>
<name>A0ABS7KLN3_9BACL</name>
<evidence type="ECO:0000313" key="3">
    <source>
        <dbReference type="Proteomes" id="UP000706031"/>
    </source>
</evidence>
<organism evidence="2 3">
    <name type="scientific">Paenibacillus cucumis</name>
    <name type="common">ex Kampfer et al. 2016</name>
    <dbReference type="NCBI Taxonomy" id="1776858"/>
    <lineage>
        <taxon>Bacteria</taxon>
        <taxon>Bacillati</taxon>
        <taxon>Bacillota</taxon>
        <taxon>Bacilli</taxon>
        <taxon>Bacillales</taxon>
        <taxon>Paenibacillaceae</taxon>
        <taxon>Paenibacillus</taxon>
    </lineage>
</organism>
<comment type="caution">
    <text evidence="2">The sequence shown here is derived from an EMBL/GenBank/DDBJ whole genome shotgun (WGS) entry which is preliminary data.</text>
</comment>
<proteinExistence type="predicted"/>